<evidence type="ECO:0000313" key="2">
    <source>
        <dbReference type="EMBL" id="PIX28957.1"/>
    </source>
</evidence>
<reference evidence="3" key="1">
    <citation type="submission" date="2017-09" db="EMBL/GenBank/DDBJ databases">
        <title>Depth-based differentiation of microbial function through sediment-hosted aquifers and enrichment of novel symbionts in the deep terrestrial subsurface.</title>
        <authorList>
            <person name="Probst A.J."/>
            <person name="Ladd B."/>
            <person name="Jarett J.K."/>
            <person name="Geller-Mcgrath D.E."/>
            <person name="Sieber C.M.K."/>
            <person name="Emerson J.B."/>
            <person name="Anantharaman K."/>
            <person name="Thomas B.C."/>
            <person name="Malmstrom R."/>
            <person name="Stieglmeier M."/>
            <person name="Klingl A."/>
            <person name="Woyke T."/>
            <person name="Ryan C.M."/>
            <person name="Banfield J.F."/>
        </authorList>
    </citation>
    <scope>NUCLEOTIDE SEQUENCE [LARGE SCALE GENOMIC DNA]</scope>
</reference>
<organism evidence="2 3">
    <name type="scientific">Candidatus Brennerbacteria bacterium CG_4_8_14_3_um_filter_43_14</name>
    <dbReference type="NCBI Taxonomy" id="1974521"/>
    <lineage>
        <taxon>Bacteria</taxon>
        <taxon>Candidatus Brenneribacteriota</taxon>
    </lineage>
</organism>
<proteinExistence type="predicted"/>
<accession>A0A2H9N514</accession>
<sequence>MEKITGWVCQLCGVHNPNPENIVCWLCHDDPERAERLEDENLKALLTAVVEGLTDSMLKRSQVAESPAPYHEWEREQRDDYPCSRQH</sequence>
<comment type="caution">
    <text evidence="2">The sequence shown here is derived from an EMBL/GenBank/DDBJ whole genome shotgun (WGS) entry which is preliminary data.</text>
</comment>
<gene>
    <name evidence="2" type="ORF">COZ64_01410</name>
</gene>
<feature type="region of interest" description="Disordered" evidence="1">
    <location>
        <begin position="58"/>
        <end position="87"/>
    </location>
</feature>
<evidence type="ECO:0000256" key="1">
    <source>
        <dbReference type="SAM" id="MobiDB-lite"/>
    </source>
</evidence>
<name>A0A2H9N514_9BACT</name>
<dbReference type="AlphaFoldDB" id="A0A2H9N514"/>
<dbReference type="Proteomes" id="UP000236842">
    <property type="component" value="Unassembled WGS sequence"/>
</dbReference>
<dbReference type="EMBL" id="PFIJ01000026">
    <property type="protein sequence ID" value="PIX28957.1"/>
    <property type="molecule type" value="Genomic_DNA"/>
</dbReference>
<evidence type="ECO:0000313" key="3">
    <source>
        <dbReference type="Proteomes" id="UP000236842"/>
    </source>
</evidence>
<feature type="compositionally biased region" description="Basic and acidic residues" evidence="1">
    <location>
        <begin position="71"/>
        <end position="87"/>
    </location>
</feature>
<protein>
    <submittedName>
        <fullName evidence="2">Uncharacterized protein</fullName>
    </submittedName>
</protein>